<gene>
    <name evidence="2" type="ORF">GGP41_007040</name>
</gene>
<accession>A0A8H6E0G7</accession>
<comment type="caution">
    <text evidence="2">The sequence shown here is derived from an EMBL/GenBank/DDBJ whole genome shotgun (WGS) entry which is preliminary data.</text>
</comment>
<reference evidence="2" key="1">
    <citation type="submission" date="2019-11" db="EMBL/GenBank/DDBJ databases">
        <title>Bipolaris sorokiniana Genome sequencing.</title>
        <authorList>
            <person name="Wang H."/>
        </authorList>
    </citation>
    <scope>NUCLEOTIDE SEQUENCE</scope>
</reference>
<keyword evidence="1" id="KW-0732">Signal</keyword>
<dbReference type="EMBL" id="WNKQ01000001">
    <property type="protein sequence ID" value="KAF5854283.1"/>
    <property type="molecule type" value="Genomic_DNA"/>
</dbReference>
<dbReference type="AlphaFoldDB" id="A0A8H6E0G7"/>
<evidence type="ECO:0000313" key="3">
    <source>
        <dbReference type="Proteomes" id="UP000624244"/>
    </source>
</evidence>
<sequence length="67" mass="7207">MRYSIIFTALVASASASDKPAVSPVLLKSQILRDNLLASVRKLEDFANVTPNKSRSMGSLGQQATLE</sequence>
<name>A0A8H6E0G7_COCSA</name>
<protein>
    <submittedName>
        <fullName evidence="2">Uncharacterized protein</fullName>
    </submittedName>
</protein>
<dbReference type="Proteomes" id="UP000624244">
    <property type="component" value="Unassembled WGS sequence"/>
</dbReference>
<feature type="chain" id="PRO_5034551015" evidence="1">
    <location>
        <begin position="17"/>
        <end position="67"/>
    </location>
</feature>
<organism evidence="2 3">
    <name type="scientific">Cochliobolus sativus</name>
    <name type="common">Common root rot and spot blotch fungus</name>
    <name type="synonym">Bipolaris sorokiniana</name>
    <dbReference type="NCBI Taxonomy" id="45130"/>
    <lineage>
        <taxon>Eukaryota</taxon>
        <taxon>Fungi</taxon>
        <taxon>Dikarya</taxon>
        <taxon>Ascomycota</taxon>
        <taxon>Pezizomycotina</taxon>
        <taxon>Dothideomycetes</taxon>
        <taxon>Pleosporomycetidae</taxon>
        <taxon>Pleosporales</taxon>
        <taxon>Pleosporineae</taxon>
        <taxon>Pleosporaceae</taxon>
        <taxon>Bipolaris</taxon>
    </lineage>
</organism>
<feature type="signal peptide" evidence="1">
    <location>
        <begin position="1"/>
        <end position="16"/>
    </location>
</feature>
<evidence type="ECO:0000313" key="2">
    <source>
        <dbReference type="EMBL" id="KAF5854283.1"/>
    </source>
</evidence>
<proteinExistence type="predicted"/>
<evidence type="ECO:0000256" key="1">
    <source>
        <dbReference type="SAM" id="SignalP"/>
    </source>
</evidence>